<feature type="compositionally biased region" description="Basic residues" evidence="1">
    <location>
        <begin position="384"/>
        <end position="394"/>
    </location>
</feature>
<dbReference type="Proteomes" id="UP001464891">
    <property type="component" value="Unassembled WGS sequence"/>
</dbReference>
<protein>
    <submittedName>
        <fullName evidence="3">TniB family NTP-binding protein</fullName>
    </submittedName>
</protein>
<accession>A0ABV0JE42</accession>
<feature type="compositionally biased region" description="Polar residues" evidence="1">
    <location>
        <begin position="358"/>
        <end position="370"/>
    </location>
</feature>
<dbReference type="RefSeq" id="WP_190439973.1">
    <property type="nucleotide sequence ID" value="NZ_JAMPKM010000014.1"/>
</dbReference>
<dbReference type="Pfam" id="PF13401">
    <property type="entry name" value="AAA_22"/>
    <property type="match status" value="1"/>
</dbReference>
<feature type="domain" description="ORC1/DEAH AAA+ ATPase" evidence="2">
    <location>
        <begin position="51"/>
        <end position="214"/>
    </location>
</feature>
<evidence type="ECO:0000259" key="2">
    <source>
        <dbReference type="Pfam" id="PF13401"/>
    </source>
</evidence>
<feature type="compositionally biased region" description="Basic and acidic residues" evidence="1">
    <location>
        <begin position="395"/>
        <end position="404"/>
    </location>
</feature>
<dbReference type="InterPro" id="IPR027417">
    <property type="entry name" value="P-loop_NTPase"/>
</dbReference>
<dbReference type="Gene3D" id="3.40.50.300">
    <property type="entry name" value="P-loop containing nucleotide triphosphate hydrolases"/>
    <property type="match status" value="1"/>
</dbReference>
<comment type="caution">
    <text evidence="3">The sequence shown here is derived from an EMBL/GenBank/DDBJ whole genome shotgun (WGS) entry which is preliminary data.</text>
</comment>
<evidence type="ECO:0000313" key="4">
    <source>
        <dbReference type="Proteomes" id="UP001464891"/>
    </source>
</evidence>
<keyword evidence="4" id="KW-1185">Reference proteome</keyword>
<name>A0ABV0JE42_9CYAN</name>
<evidence type="ECO:0000313" key="3">
    <source>
        <dbReference type="EMBL" id="MEP0819350.1"/>
    </source>
</evidence>
<reference evidence="3 4" key="1">
    <citation type="submission" date="2022-04" db="EMBL/GenBank/DDBJ databases">
        <title>Positive selection, recombination, and allopatry shape intraspecific diversity of widespread and dominant cyanobacteria.</title>
        <authorList>
            <person name="Wei J."/>
            <person name="Shu W."/>
            <person name="Hu C."/>
        </authorList>
    </citation>
    <scope>NUCLEOTIDE SEQUENCE [LARGE SCALE GENOMIC DNA]</scope>
    <source>
        <strain evidence="3 4">GB2-A4</strain>
    </source>
</reference>
<dbReference type="InterPro" id="IPR049945">
    <property type="entry name" value="AAA_22"/>
</dbReference>
<sequence length="404" mass="46577">MASEHDFSIELLDLSIDQRLEFFKNPGKTIMHRNLKKTFEHLYRIVRNPAGASLILVIGPSGVGKSTLLALLQRKILETSLARMEVDLSWYPIICIEAPAVNRGFRWRPFYKEILLAVDEPCIENKITYDEDCLRRNKDGKLIVATRATEDSLRLAARKVCLHRKPYTLAIDEFEHIGISATNEDIEAHMHCAKSFINESKVPWTAFGTYEMLDFLEINDQLSQRDRIIHFPRYLVEADEDVAEFKRILEQLLRRMPLRQTPRLTSKLFELCYIGSIGKIGTLINWLTNAYDLCLSEEAKTLSFTHLEETIKPEFELAKMLDEAERGEAKLIKSKEKRRAFRARLGFEQGAEGSLAQFNNSTNLKSSDLSEMSEIQPEQENKLKKQTKPFKRSPKRDPVGDKQV</sequence>
<dbReference type="EMBL" id="JAMPKM010000014">
    <property type="protein sequence ID" value="MEP0819350.1"/>
    <property type="molecule type" value="Genomic_DNA"/>
</dbReference>
<proteinExistence type="predicted"/>
<gene>
    <name evidence="3" type="ORF">NC998_19805</name>
</gene>
<feature type="region of interest" description="Disordered" evidence="1">
    <location>
        <begin position="358"/>
        <end position="404"/>
    </location>
</feature>
<dbReference type="SUPFAM" id="SSF52540">
    <property type="entry name" value="P-loop containing nucleoside triphosphate hydrolases"/>
    <property type="match status" value="1"/>
</dbReference>
<organism evidence="3 4">
    <name type="scientific">Trichocoleus desertorum GB2-A4</name>
    <dbReference type="NCBI Taxonomy" id="2933944"/>
    <lineage>
        <taxon>Bacteria</taxon>
        <taxon>Bacillati</taxon>
        <taxon>Cyanobacteriota</taxon>
        <taxon>Cyanophyceae</taxon>
        <taxon>Leptolyngbyales</taxon>
        <taxon>Trichocoleusaceae</taxon>
        <taxon>Trichocoleus</taxon>
    </lineage>
</organism>
<evidence type="ECO:0000256" key="1">
    <source>
        <dbReference type="SAM" id="MobiDB-lite"/>
    </source>
</evidence>